<accession>A0ABQ8JYC9</accession>
<evidence type="ECO:0000313" key="2">
    <source>
        <dbReference type="EMBL" id="KAH9828670.1"/>
    </source>
</evidence>
<feature type="region of interest" description="Disordered" evidence="1">
    <location>
        <begin position="268"/>
        <end position="294"/>
    </location>
</feature>
<keyword evidence="3" id="KW-1185">Reference proteome</keyword>
<evidence type="ECO:0000256" key="1">
    <source>
        <dbReference type="SAM" id="MobiDB-lite"/>
    </source>
</evidence>
<feature type="region of interest" description="Disordered" evidence="1">
    <location>
        <begin position="384"/>
        <end position="407"/>
    </location>
</feature>
<protein>
    <submittedName>
        <fullName evidence="2">Uncharacterized protein</fullName>
    </submittedName>
</protein>
<dbReference type="Proteomes" id="UP000814176">
    <property type="component" value="Unassembled WGS sequence"/>
</dbReference>
<gene>
    <name evidence="2" type="ORF">C8Q71DRAFT_728504</name>
</gene>
<evidence type="ECO:0000313" key="3">
    <source>
        <dbReference type="Proteomes" id="UP000814176"/>
    </source>
</evidence>
<reference evidence="2 3" key="1">
    <citation type="journal article" date="2021" name="Environ. Microbiol.">
        <title>Gene family expansions and transcriptome signatures uncover fungal adaptations to wood decay.</title>
        <authorList>
            <person name="Hage H."/>
            <person name="Miyauchi S."/>
            <person name="Viragh M."/>
            <person name="Drula E."/>
            <person name="Min B."/>
            <person name="Chaduli D."/>
            <person name="Navarro D."/>
            <person name="Favel A."/>
            <person name="Norest M."/>
            <person name="Lesage-Meessen L."/>
            <person name="Balint B."/>
            <person name="Merenyi Z."/>
            <person name="de Eugenio L."/>
            <person name="Morin E."/>
            <person name="Martinez A.T."/>
            <person name="Baldrian P."/>
            <person name="Stursova M."/>
            <person name="Martinez M.J."/>
            <person name="Novotny C."/>
            <person name="Magnuson J.K."/>
            <person name="Spatafora J.W."/>
            <person name="Maurice S."/>
            <person name="Pangilinan J."/>
            <person name="Andreopoulos W."/>
            <person name="LaButti K."/>
            <person name="Hundley H."/>
            <person name="Na H."/>
            <person name="Kuo A."/>
            <person name="Barry K."/>
            <person name="Lipzen A."/>
            <person name="Henrissat B."/>
            <person name="Riley R."/>
            <person name="Ahrendt S."/>
            <person name="Nagy L.G."/>
            <person name="Grigoriev I.V."/>
            <person name="Martin F."/>
            <person name="Rosso M.N."/>
        </authorList>
    </citation>
    <scope>NUCLEOTIDE SEQUENCE [LARGE SCALE GENOMIC DNA]</scope>
    <source>
        <strain evidence="2 3">CIRM-BRFM 1785</strain>
    </source>
</reference>
<organism evidence="2 3">
    <name type="scientific">Rhodofomes roseus</name>
    <dbReference type="NCBI Taxonomy" id="34475"/>
    <lineage>
        <taxon>Eukaryota</taxon>
        <taxon>Fungi</taxon>
        <taxon>Dikarya</taxon>
        <taxon>Basidiomycota</taxon>
        <taxon>Agaricomycotina</taxon>
        <taxon>Agaricomycetes</taxon>
        <taxon>Polyporales</taxon>
        <taxon>Rhodofomes</taxon>
    </lineage>
</organism>
<feature type="region of interest" description="Disordered" evidence="1">
    <location>
        <begin position="513"/>
        <end position="535"/>
    </location>
</feature>
<dbReference type="EMBL" id="JADCUA010000050">
    <property type="protein sequence ID" value="KAH9828670.1"/>
    <property type="molecule type" value="Genomic_DNA"/>
</dbReference>
<proteinExistence type="predicted"/>
<name>A0ABQ8JYC9_9APHY</name>
<dbReference type="GeneID" id="72002692"/>
<comment type="caution">
    <text evidence="2">The sequence shown here is derived from an EMBL/GenBank/DDBJ whole genome shotgun (WGS) entry which is preliminary data.</text>
</comment>
<dbReference type="RefSeq" id="XP_047772326.1">
    <property type="nucleotide sequence ID" value="XM_047921960.1"/>
</dbReference>
<sequence>MAGSSKNSEPCSNKASNLCSSGSGECNKQCSTICDSPASESFHKCSVCNRSVYDDSVYNLSVYDCFVYNLSVYDCFVYGRSASDDCFVYDCYWRHLQMRSSLTSSETDKHQQLLSESLQLLRRRADTLPSSCRISVDPHGPLLLSSHSHVIQLLMHHSITRLTPADLPSGAAASQALEVSKNDLCVEVFDPVHARWVITTVTDNLSSELGGQKPELLIRAWAPGHELADSACPSLDDHLDRLYGIQHTAPESDLTGLDVTTSELLPTSPAALEPANDPATAEPANDPAPAIQGQPNPSFPSGFFFCDLYLGAERIQQLNDTGMKTADAFMKVFPTVGHYAESTWGDVKRRFRQGTAEECTEWISKGRTPGAAFTHFRHLVKTRQHSRALPFDRKPPRRGRTAPPVAPSAPMVVLEHEELRAGGHSAQPAEIVLQAGQATGSSSSNASTDAELIPEQAVDEPVIDWEPPLPQLLFNLELFQEQAVDEPTNEWGLPLSQIPSDLGITPSATMFNLGATEPSPLSADSELGDKGPLPSAEEIDEFFATFTNP</sequence>